<organism evidence="1">
    <name type="scientific">Prunus dulcis</name>
    <name type="common">Almond</name>
    <name type="synonym">Amygdalus dulcis</name>
    <dbReference type="NCBI Taxonomy" id="3755"/>
    <lineage>
        <taxon>Eukaryota</taxon>
        <taxon>Viridiplantae</taxon>
        <taxon>Streptophyta</taxon>
        <taxon>Embryophyta</taxon>
        <taxon>Tracheophyta</taxon>
        <taxon>Spermatophyta</taxon>
        <taxon>Magnoliopsida</taxon>
        <taxon>eudicotyledons</taxon>
        <taxon>Gunneridae</taxon>
        <taxon>Pentapetalae</taxon>
        <taxon>rosids</taxon>
        <taxon>fabids</taxon>
        <taxon>Rosales</taxon>
        <taxon>Rosaceae</taxon>
        <taxon>Amygdaloideae</taxon>
        <taxon>Amygdaleae</taxon>
        <taxon>Prunus</taxon>
    </lineage>
</organism>
<gene>
    <name evidence="1" type="ORF">Prudu_015201</name>
</gene>
<evidence type="ECO:0000313" key="1">
    <source>
        <dbReference type="EMBL" id="BBH04140.1"/>
    </source>
</evidence>
<proteinExistence type="predicted"/>
<accession>A0A4Y1RIG4</accession>
<dbReference type="EMBL" id="AP019301">
    <property type="protein sequence ID" value="BBH04140.1"/>
    <property type="molecule type" value="Genomic_DNA"/>
</dbReference>
<dbReference type="AlphaFoldDB" id="A0A4Y1RIG4"/>
<reference evidence="1" key="1">
    <citation type="journal article" date="2019" name="Science">
        <title>Mutation of a bHLH transcription factor allowed almond domestication.</title>
        <authorList>
            <person name="Sanchez-Perez R."/>
            <person name="Pavan S."/>
            <person name="Mazzeo R."/>
            <person name="Moldovan C."/>
            <person name="Aiese Cigliano R."/>
            <person name="Del Cueto J."/>
            <person name="Ricciardi F."/>
            <person name="Lotti C."/>
            <person name="Ricciardi L."/>
            <person name="Dicenta F."/>
            <person name="Lopez-Marques R.L."/>
            <person name="Lindberg Moller B."/>
        </authorList>
    </citation>
    <scope>NUCLEOTIDE SEQUENCE</scope>
</reference>
<protein>
    <submittedName>
        <fullName evidence="1">Uncharacterized protein</fullName>
    </submittedName>
</protein>
<name>A0A4Y1RIG4_PRUDU</name>
<sequence>MDFSALSRSRDYVGSSISEIMRFRCKIDDMGGRDGPKLRRLGFMARRAYEPSSSPLMEEACEIEEDCDRPRSPRPWLGRVKRSIFRPIHCIASTSSKIFRKGIFHALLLVWFLTPKQNEHGISKRESFRILEAMCERPFVKLENAKRPLTTGMVATEKAWDLEMIMVI</sequence>